<dbReference type="InterPro" id="IPR002195">
    <property type="entry name" value="Dihydroorotase_CS"/>
</dbReference>
<dbReference type="Pfam" id="PF01979">
    <property type="entry name" value="Amidohydro_1"/>
    <property type="match status" value="1"/>
</dbReference>
<dbReference type="EMBL" id="NZEX01000061">
    <property type="protein sequence ID" value="MAH62924.1"/>
    <property type="molecule type" value="Genomic_DNA"/>
</dbReference>
<gene>
    <name evidence="7" type="ORF">CMN54_05650</name>
</gene>
<evidence type="ECO:0000313" key="8">
    <source>
        <dbReference type="Proteomes" id="UP000226525"/>
    </source>
</evidence>
<dbReference type="InterPro" id="IPR011059">
    <property type="entry name" value="Metal-dep_hydrolase_composite"/>
</dbReference>
<comment type="similarity">
    <text evidence="3">Belongs to the metallo-dependent hydrolases superfamily. DHOase family. Class I DHOase subfamily.</text>
</comment>
<comment type="caution">
    <text evidence="7">The sequence shown here is derived from an EMBL/GenBank/DDBJ whole genome shotgun (WGS) entry which is preliminary data.</text>
</comment>
<evidence type="ECO:0000259" key="6">
    <source>
        <dbReference type="Pfam" id="PF01979"/>
    </source>
</evidence>
<evidence type="ECO:0000313" key="7">
    <source>
        <dbReference type="EMBL" id="MAH62924.1"/>
    </source>
</evidence>
<dbReference type="NCBIfam" id="NF006559">
    <property type="entry name" value="PRK09060.1"/>
    <property type="match status" value="1"/>
</dbReference>
<dbReference type="GO" id="GO:0005737">
    <property type="term" value="C:cytoplasm"/>
    <property type="evidence" value="ECO:0007669"/>
    <property type="project" value="TreeGrafter"/>
</dbReference>
<accession>A0A2D6YID9</accession>
<dbReference type="GO" id="GO:0046872">
    <property type="term" value="F:metal ion binding"/>
    <property type="evidence" value="ECO:0007669"/>
    <property type="project" value="UniProtKB-KW"/>
</dbReference>
<dbReference type="GO" id="GO:0004151">
    <property type="term" value="F:dihydroorotase activity"/>
    <property type="evidence" value="ECO:0007669"/>
    <property type="project" value="UniProtKB-EC"/>
</dbReference>
<keyword evidence="5 7" id="KW-0378">Hydrolase</keyword>
<dbReference type="GO" id="GO:0006145">
    <property type="term" value="P:purine nucleobase catabolic process"/>
    <property type="evidence" value="ECO:0007669"/>
    <property type="project" value="TreeGrafter"/>
</dbReference>
<evidence type="ECO:0000256" key="5">
    <source>
        <dbReference type="ARBA" id="ARBA00022801"/>
    </source>
</evidence>
<dbReference type="InterPro" id="IPR050138">
    <property type="entry name" value="DHOase/Allantoinase_Hydrolase"/>
</dbReference>
<dbReference type="CDD" id="cd01318">
    <property type="entry name" value="DHOase_IIb"/>
    <property type="match status" value="1"/>
</dbReference>
<dbReference type="EC" id="3.5.2.3" evidence="7"/>
<evidence type="ECO:0000256" key="1">
    <source>
        <dbReference type="ARBA" id="ARBA00001947"/>
    </source>
</evidence>
<dbReference type="NCBIfam" id="TIGR00857">
    <property type="entry name" value="pyrC_multi"/>
    <property type="match status" value="1"/>
</dbReference>
<comment type="function">
    <text evidence="2">Catalyzes the reversible cyclization of carbamoyl aspartate to dihydroorotate.</text>
</comment>
<evidence type="ECO:0000256" key="3">
    <source>
        <dbReference type="ARBA" id="ARBA00010286"/>
    </source>
</evidence>
<dbReference type="SUPFAM" id="SSF51556">
    <property type="entry name" value="Metallo-dependent hydrolases"/>
    <property type="match status" value="1"/>
</dbReference>
<organism evidence="7 8">
    <name type="scientific">SAR324 cluster bacterium</name>
    <dbReference type="NCBI Taxonomy" id="2024889"/>
    <lineage>
        <taxon>Bacteria</taxon>
        <taxon>Deltaproteobacteria</taxon>
        <taxon>SAR324 cluster</taxon>
    </lineage>
</organism>
<dbReference type="PANTHER" id="PTHR43668">
    <property type="entry name" value="ALLANTOINASE"/>
    <property type="match status" value="1"/>
</dbReference>
<evidence type="ECO:0000256" key="2">
    <source>
        <dbReference type="ARBA" id="ARBA00002368"/>
    </source>
</evidence>
<reference evidence="8" key="1">
    <citation type="submission" date="2017-09" db="EMBL/GenBank/DDBJ databases">
        <title>The Reconstruction of 2,631 Draft Metagenome-Assembled Genomes from the Global Oceans.</title>
        <authorList>
            <person name="Tully B.J."/>
            <person name="Graham E.D."/>
            <person name="Heidelberg J.F."/>
        </authorList>
    </citation>
    <scope>NUCLEOTIDE SEQUENCE [LARGE SCALE GENOMIC DNA]</scope>
</reference>
<proteinExistence type="inferred from homology"/>
<dbReference type="Gene3D" id="2.30.40.10">
    <property type="entry name" value="Urease, subunit C, domain 1"/>
    <property type="match status" value="1"/>
</dbReference>
<dbReference type="NCBIfam" id="NF005751">
    <property type="entry name" value="PRK07575.1"/>
    <property type="match status" value="1"/>
</dbReference>
<sequence length="439" mass="48635">MKKPELCIRNANVVLPDQLQETDVLVEDGIISAIGRGLPDGKETLDAASLILFPGLIDPQVHFREPGNTHKEDLHTGSKAAAAGGITSFLDMPNNNPAVINAERMAAKKQRAAEQCVVNYGFFVGATPKNLAEINSVPNVCGIKVFMGSSTGDLLVHREEDLERIFANGSRLIAVHAESENQIRDNTALLQGCKDVKVHPKIRDEATALEATELAVRLSLQYKRRLHVLHLTTEEETLLLHRLPRDHRISTEVCPQHFMLAAPDCYEKLGTLAQMNPPLRSPRHGKALWQALKDDIINCIATDHAPHTLEEKDAPYGKAPSGMPGVETSLPLLLTRHSQGDCSLVEIAKWMSEAPARLYRMKNKGRIQVGYDADLTLVDTQLKRTVENGKLFTKVNWSPYAGMELTGWPIRTIVHGQTVFVDGQIQPDVRGREIQFMEN</sequence>
<dbReference type="InterPro" id="IPR032466">
    <property type="entry name" value="Metal_Hydrolase"/>
</dbReference>
<name>A0A2D6YID9_9DELT</name>
<dbReference type="AlphaFoldDB" id="A0A2D6YID9"/>
<dbReference type="Proteomes" id="UP000226525">
    <property type="component" value="Unassembled WGS sequence"/>
</dbReference>
<dbReference type="SUPFAM" id="SSF51338">
    <property type="entry name" value="Composite domain of metallo-dependent hydrolases"/>
    <property type="match status" value="1"/>
</dbReference>
<dbReference type="Gene3D" id="3.20.20.140">
    <property type="entry name" value="Metal-dependent hydrolases"/>
    <property type="match status" value="1"/>
</dbReference>
<feature type="domain" description="Amidohydrolase-related" evidence="6">
    <location>
        <begin position="51"/>
        <end position="419"/>
    </location>
</feature>
<dbReference type="PANTHER" id="PTHR43668:SF4">
    <property type="entry name" value="ALLANTOINASE"/>
    <property type="match status" value="1"/>
</dbReference>
<comment type="cofactor">
    <cofactor evidence="1">
        <name>Zn(2+)</name>
        <dbReference type="ChEBI" id="CHEBI:29105"/>
    </cofactor>
</comment>
<protein>
    <submittedName>
        <fullName evidence="7">Dihydroorotase</fullName>
        <ecNumber evidence="7">3.5.2.3</ecNumber>
    </submittedName>
</protein>
<dbReference type="InterPro" id="IPR006680">
    <property type="entry name" value="Amidohydro-rel"/>
</dbReference>
<evidence type="ECO:0000256" key="4">
    <source>
        <dbReference type="ARBA" id="ARBA00022723"/>
    </source>
</evidence>
<keyword evidence="4" id="KW-0479">Metal-binding</keyword>
<dbReference type="GO" id="GO:0004038">
    <property type="term" value="F:allantoinase activity"/>
    <property type="evidence" value="ECO:0007669"/>
    <property type="project" value="TreeGrafter"/>
</dbReference>
<dbReference type="PROSITE" id="PS00483">
    <property type="entry name" value="DIHYDROOROTASE_2"/>
    <property type="match status" value="1"/>
</dbReference>